<evidence type="ECO:0000313" key="4">
    <source>
        <dbReference type="EMBL" id="CAE7229119.1"/>
    </source>
</evidence>
<dbReference type="PANTHER" id="PTHR24171">
    <property type="entry name" value="ANKYRIN REPEAT DOMAIN-CONTAINING PROTEIN 39-RELATED"/>
    <property type="match status" value="1"/>
</dbReference>
<reference evidence="4" key="1">
    <citation type="submission" date="2021-02" db="EMBL/GenBank/DDBJ databases">
        <authorList>
            <person name="Dougan E. K."/>
            <person name="Rhodes N."/>
            <person name="Thang M."/>
            <person name="Chan C."/>
        </authorList>
    </citation>
    <scope>NUCLEOTIDE SEQUENCE</scope>
</reference>
<accession>A0A812KEY0</accession>
<dbReference type="Pfam" id="PF00023">
    <property type="entry name" value="Ank"/>
    <property type="match status" value="2"/>
</dbReference>
<keyword evidence="5" id="KW-1185">Reference proteome</keyword>
<organism evidence="4 5">
    <name type="scientific">Symbiodinium pilosum</name>
    <name type="common">Dinoflagellate</name>
    <dbReference type="NCBI Taxonomy" id="2952"/>
    <lineage>
        <taxon>Eukaryota</taxon>
        <taxon>Sar</taxon>
        <taxon>Alveolata</taxon>
        <taxon>Dinophyceae</taxon>
        <taxon>Suessiales</taxon>
        <taxon>Symbiodiniaceae</taxon>
        <taxon>Symbiodinium</taxon>
    </lineage>
</organism>
<evidence type="ECO:0000256" key="1">
    <source>
        <dbReference type="ARBA" id="ARBA00022737"/>
    </source>
</evidence>
<dbReference type="EMBL" id="CAJNIZ010004113">
    <property type="protein sequence ID" value="CAE7229119.1"/>
    <property type="molecule type" value="Genomic_DNA"/>
</dbReference>
<feature type="repeat" description="ANK" evidence="3">
    <location>
        <begin position="404"/>
        <end position="436"/>
    </location>
</feature>
<dbReference type="SUPFAM" id="SSF48403">
    <property type="entry name" value="Ankyrin repeat"/>
    <property type="match status" value="1"/>
</dbReference>
<dbReference type="InterPro" id="IPR036770">
    <property type="entry name" value="Ankyrin_rpt-contain_sf"/>
</dbReference>
<keyword evidence="1" id="KW-0677">Repeat</keyword>
<dbReference type="AlphaFoldDB" id="A0A812KEY0"/>
<dbReference type="Proteomes" id="UP000649617">
    <property type="component" value="Unassembled WGS sequence"/>
</dbReference>
<dbReference type="PROSITE" id="PS50297">
    <property type="entry name" value="ANK_REP_REGION"/>
    <property type="match status" value="2"/>
</dbReference>
<gene>
    <name evidence="4" type="primary">anks1b</name>
    <name evidence="4" type="ORF">SPIL2461_LOCUS3385</name>
</gene>
<keyword evidence="2 3" id="KW-0040">ANK repeat</keyword>
<evidence type="ECO:0000256" key="3">
    <source>
        <dbReference type="PROSITE-ProRule" id="PRU00023"/>
    </source>
</evidence>
<name>A0A812KEY0_SYMPI</name>
<evidence type="ECO:0000256" key="2">
    <source>
        <dbReference type="ARBA" id="ARBA00023043"/>
    </source>
</evidence>
<protein>
    <submittedName>
        <fullName evidence="4">Anks1b protein</fullName>
    </submittedName>
</protein>
<dbReference type="InterPro" id="IPR002110">
    <property type="entry name" value="Ankyrin_rpt"/>
</dbReference>
<evidence type="ECO:0000313" key="5">
    <source>
        <dbReference type="Proteomes" id="UP000649617"/>
    </source>
</evidence>
<proteinExistence type="predicted"/>
<sequence length="480" mass="52099">MLFPMYTVRLEAVLQMVEIEPHEHLKAKDILVEFSQDLGNAAFVSHQWVGNGHPDPDFKQFRVLQEALRHVMSDLSCIPPDVFTEAHVPSTKSWPTWKLRSAPLFIWYDCVLAQDLGQSRKIGSVKVPELASLGTYLGIEVESRSAGEGDFTVADDRLKLVKTVHELVPGFKGEPGLDSQPVGQFLFQNGFVAVDEADAAGWKPLHYAALRGNTSLLLGLLEARANINAGTKKDQPLLGQPAGSSALNLALAFRNNDVARLLVGAKANFTRRYTDAAAAAMSNNPEGIRMLSNAGYDLTRTSFFHLSPLDVAAGFGSLEALEELVASAGPALARMDMSRALFSSAALRGGSAAQVQRLLELRADVNAAFSVNWTTWHGLVVAVMGLRHRLGTGTAMTSWAYHLPGQTPLMAAVMSGQYEGAAALVAAGARLDLRNWHGWTVSHFARERSVPDFLMEAFQGQLEGCQRVSALAPGYVEECF</sequence>
<dbReference type="Gene3D" id="1.25.40.20">
    <property type="entry name" value="Ankyrin repeat-containing domain"/>
    <property type="match status" value="2"/>
</dbReference>
<dbReference type="PROSITE" id="PS50088">
    <property type="entry name" value="ANK_REPEAT"/>
    <property type="match status" value="2"/>
</dbReference>
<dbReference type="SMART" id="SM00248">
    <property type="entry name" value="ANK"/>
    <property type="match status" value="4"/>
</dbReference>
<feature type="repeat" description="ANK" evidence="3">
    <location>
        <begin position="200"/>
        <end position="232"/>
    </location>
</feature>
<comment type="caution">
    <text evidence="4">The sequence shown here is derived from an EMBL/GenBank/DDBJ whole genome shotgun (WGS) entry which is preliminary data.</text>
</comment>